<name>A0A4Z0BNA8_9BURK</name>
<proteinExistence type="predicted"/>
<gene>
    <name evidence="1" type="ORF">EZ313_23105</name>
</gene>
<dbReference type="Proteomes" id="UP000298180">
    <property type="component" value="Unassembled WGS sequence"/>
</dbReference>
<evidence type="ECO:0000313" key="1">
    <source>
        <dbReference type="EMBL" id="TFY99438.1"/>
    </source>
</evidence>
<reference evidence="1 2" key="1">
    <citation type="submission" date="2019-03" db="EMBL/GenBank/DDBJ databases">
        <title>Ramlibacter henchirensis DSM 14656, whole genome shotgun sequence.</title>
        <authorList>
            <person name="Zhang X."/>
            <person name="Feng G."/>
            <person name="Zhu H."/>
        </authorList>
    </citation>
    <scope>NUCLEOTIDE SEQUENCE [LARGE SCALE GENOMIC DNA]</scope>
    <source>
        <strain evidence="1 2">DSM 14656</strain>
    </source>
</reference>
<organism evidence="1 2">
    <name type="scientific">Ramlibacter henchirensis</name>
    <dbReference type="NCBI Taxonomy" id="204072"/>
    <lineage>
        <taxon>Bacteria</taxon>
        <taxon>Pseudomonadati</taxon>
        <taxon>Pseudomonadota</taxon>
        <taxon>Betaproteobacteria</taxon>
        <taxon>Burkholderiales</taxon>
        <taxon>Comamonadaceae</taxon>
        <taxon>Ramlibacter</taxon>
    </lineage>
</organism>
<keyword evidence="2" id="KW-1185">Reference proteome</keyword>
<sequence length="89" mass="9702">MEIQDLQQTLAEMGQNVDALKENQFALVAQVQVLQAALASALMHHPDRKAVLAAFERYMKVAKDSAPNLASRMEGLEAGMLSLLGKHQA</sequence>
<dbReference type="AlphaFoldDB" id="A0A4Z0BNA8"/>
<dbReference type="EMBL" id="SMLM01000004">
    <property type="protein sequence ID" value="TFY99438.1"/>
    <property type="molecule type" value="Genomic_DNA"/>
</dbReference>
<dbReference type="RefSeq" id="WP_135265664.1">
    <property type="nucleotide sequence ID" value="NZ_SMLM01000004.1"/>
</dbReference>
<dbReference type="OrthoDB" id="8908444at2"/>
<comment type="caution">
    <text evidence="1">The sequence shown here is derived from an EMBL/GenBank/DDBJ whole genome shotgun (WGS) entry which is preliminary data.</text>
</comment>
<accession>A0A4Z0BNA8</accession>
<evidence type="ECO:0000313" key="2">
    <source>
        <dbReference type="Proteomes" id="UP000298180"/>
    </source>
</evidence>
<protein>
    <submittedName>
        <fullName evidence="1">Uncharacterized protein</fullName>
    </submittedName>
</protein>